<dbReference type="InParanoid" id="A0A0V0QHW9"/>
<organism evidence="1 2">
    <name type="scientific">Pseudocohnilembus persalinus</name>
    <name type="common">Ciliate</name>
    <dbReference type="NCBI Taxonomy" id="266149"/>
    <lineage>
        <taxon>Eukaryota</taxon>
        <taxon>Sar</taxon>
        <taxon>Alveolata</taxon>
        <taxon>Ciliophora</taxon>
        <taxon>Intramacronucleata</taxon>
        <taxon>Oligohymenophorea</taxon>
        <taxon>Scuticociliatia</taxon>
        <taxon>Philasterida</taxon>
        <taxon>Pseudocohnilembidae</taxon>
        <taxon>Pseudocohnilembus</taxon>
    </lineage>
</organism>
<reference evidence="1 2" key="1">
    <citation type="journal article" date="2015" name="Sci. Rep.">
        <title>Genome of the facultative scuticociliatosis pathogen Pseudocohnilembus persalinus provides insight into its virulence through horizontal gene transfer.</title>
        <authorList>
            <person name="Xiong J."/>
            <person name="Wang G."/>
            <person name="Cheng J."/>
            <person name="Tian M."/>
            <person name="Pan X."/>
            <person name="Warren A."/>
            <person name="Jiang C."/>
            <person name="Yuan D."/>
            <person name="Miao W."/>
        </authorList>
    </citation>
    <scope>NUCLEOTIDE SEQUENCE [LARGE SCALE GENOMIC DNA]</scope>
    <source>
        <strain evidence="1">36N120E</strain>
    </source>
</reference>
<evidence type="ECO:0000313" key="1">
    <source>
        <dbReference type="EMBL" id="KRX01648.1"/>
    </source>
</evidence>
<gene>
    <name evidence="1" type="ORF">PPERSA_03732</name>
</gene>
<dbReference type="Proteomes" id="UP000054937">
    <property type="component" value="Unassembled WGS sequence"/>
</dbReference>
<evidence type="ECO:0000313" key="2">
    <source>
        <dbReference type="Proteomes" id="UP000054937"/>
    </source>
</evidence>
<dbReference type="Gene3D" id="6.20.250.70">
    <property type="match status" value="1"/>
</dbReference>
<name>A0A0V0QHW9_PSEPJ</name>
<dbReference type="OMA" id="IVISKHD"/>
<dbReference type="EMBL" id="LDAU01000168">
    <property type="protein sequence ID" value="KRX01648.1"/>
    <property type="molecule type" value="Genomic_DNA"/>
</dbReference>
<dbReference type="AlphaFoldDB" id="A0A0V0QHW9"/>
<comment type="caution">
    <text evidence="1">The sequence shown here is derived from an EMBL/GenBank/DDBJ whole genome shotgun (WGS) entry which is preliminary data.</text>
</comment>
<sequence length="159" mass="18553">MSESLKEKGYQEFTPNTDSIKITPKTKLYLFQVPKDFDPKQLNGKEIDLKSLEQQEIDDTENLVCKQMNENTIKHLKTQLHILYAQKNKKNLQKCIITYKQIEIYKIQPINSNFSIGKSIKGGVKIFKTFAMPKIQKKAIIKTKPFKLSNQNQNEEEDE</sequence>
<proteinExistence type="predicted"/>
<keyword evidence="2" id="KW-1185">Reference proteome</keyword>
<protein>
    <submittedName>
        <fullName evidence="1">Uncharacterized protein</fullName>
    </submittedName>
</protein>
<dbReference type="OrthoDB" id="10581867at2759"/>
<accession>A0A0V0QHW9</accession>